<evidence type="ECO:0000313" key="2">
    <source>
        <dbReference type="Proteomes" id="UP000472372"/>
    </source>
</evidence>
<gene>
    <name evidence="1" type="ORF">PTTW11_01686</name>
</gene>
<proteinExistence type="predicted"/>
<organism evidence="1 2">
    <name type="scientific">Pyrenophora teres f. teres</name>
    <dbReference type="NCBI Taxonomy" id="97479"/>
    <lineage>
        <taxon>Eukaryota</taxon>
        <taxon>Fungi</taxon>
        <taxon>Dikarya</taxon>
        <taxon>Ascomycota</taxon>
        <taxon>Pezizomycotina</taxon>
        <taxon>Dothideomycetes</taxon>
        <taxon>Pleosporomycetidae</taxon>
        <taxon>Pleosporales</taxon>
        <taxon>Pleosporineae</taxon>
        <taxon>Pleosporaceae</taxon>
        <taxon>Pyrenophora</taxon>
    </lineage>
</organism>
<dbReference type="EMBL" id="HG992978">
    <property type="protein sequence ID" value="CAE7008382.1"/>
    <property type="molecule type" value="Genomic_DNA"/>
</dbReference>
<accession>A0A6S6VVH6</accession>
<name>A0A6S6VVH6_9PLEO</name>
<evidence type="ECO:0000313" key="1">
    <source>
        <dbReference type="EMBL" id="CAE7008382.1"/>
    </source>
</evidence>
<protein>
    <submittedName>
        <fullName evidence="1">Uncharacterized protein</fullName>
    </submittedName>
</protein>
<sequence length="157" mass="18951">MSTIISLKDRLSVKRRKERIKMRICYDMQREVIRLRDGTRHWHDLLLFYSEWRARERSEMQVDIAGLFHVYWDEKFNNHWHKFVVEITKLKSLTAKRRKLQDQLGMAPTADEYIDHGPRAERGKRFVLLEHELDSTTSVQHYVEESLSGSSLFIFER</sequence>
<dbReference type="Proteomes" id="UP000472372">
    <property type="component" value="Chromosome 2"/>
</dbReference>
<reference evidence="1" key="1">
    <citation type="submission" date="2021-02" db="EMBL/GenBank/DDBJ databases">
        <authorList>
            <person name="Syme A R."/>
            <person name="Syme A R."/>
            <person name="Moolhuijzen P."/>
        </authorList>
    </citation>
    <scope>NUCLEOTIDE SEQUENCE</scope>
    <source>
        <strain evidence="1">W1-1</strain>
    </source>
</reference>
<dbReference type="AlphaFoldDB" id="A0A6S6VVH6"/>